<proteinExistence type="predicted"/>
<dbReference type="EMBL" id="CALBWS010000013">
    <property type="protein sequence ID" value="CAH2715086.1"/>
    <property type="molecule type" value="Genomic_DNA"/>
</dbReference>
<keyword evidence="3" id="KW-1185">Reference proteome</keyword>
<comment type="caution">
    <text evidence="2">The sequence shown here is derived from an EMBL/GenBank/DDBJ whole genome shotgun (WGS) entry which is preliminary data.</text>
</comment>
<organism evidence="2 3">
    <name type="scientific">Neobacillus rhizosphaerae</name>
    <dbReference type="NCBI Taxonomy" id="2880965"/>
    <lineage>
        <taxon>Bacteria</taxon>
        <taxon>Bacillati</taxon>
        <taxon>Bacillota</taxon>
        <taxon>Bacilli</taxon>
        <taxon>Bacillales</taxon>
        <taxon>Bacillaceae</taxon>
        <taxon>Neobacillus</taxon>
    </lineage>
</organism>
<name>A0ABM9ER49_9BACI</name>
<dbReference type="RefSeq" id="WP_264760455.1">
    <property type="nucleotide sequence ID" value="NZ_CALBWS010000013.1"/>
</dbReference>
<accession>A0ABM9ER49</accession>
<sequence>MLKKILSLIPDFIIFVQAFITFLVPLGFFKLFKWIHSLEKE</sequence>
<protein>
    <submittedName>
        <fullName evidence="2">Uncharacterized protein</fullName>
    </submittedName>
</protein>
<keyword evidence="1" id="KW-1133">Transmembrane helix</keyword>
<gene>
    <name evidence="2" type="ORF">BACCIP111895_02270</name>
</gene>
<evidence type="ECO:0000313" key="3">
    <source>
        <dbReference type="Proteomes" id="UP000838308"/>
    </source>
</evidence>
<evidence type="ECO:0000256" key="1">
    <source>
        <dbReference type="SAM" id="Phobius"/>
    </source>
</evidence>
<keyword evidence="1" id="KW-0812">Transmembrane</keyword>
<keyword evidence="1" id="KW-0472">Membrane</keyword>
<feature type="transmembrane region" description="Helical" evidence="1">
    <location>
        <begin position="12"/>
        <end position="32"/>
    </location>
</feature>
<evidence type="ECO:0000313" key="2">
    <source>
        <dbReference type="EMBL" id="CAH2715086.1"/>
    </source>
</evidence>
<reference evidence="2" key="1">
    <citation type="submission" date="2022-04" db="EMBL/GenBank/DDBJ databases">
        <authorList>
            <person name="Criscuolo A."/>
        </authorList>
    </citation>
    <scope>NUCLEOTIDE SEQUENCE</scope>
    <source>
        <strain evidence="2">CIP111895</strain>
    </source>
</reference>
<dbReference type="Proteomes" id="UP000838308">
    <property type="component" value="Unassembled WGS sequence"/>
</dbReference>